<evidence type="ECO:0008006" key="4">
    <source>
        <dbReference type="Google" id="ProtNLM"/>
    </source>
</evidence>
<reference evidence="2" key="1">
    <citation type="journal article" date="2023" name="Mol. Phylogenet. Evol.">
        <title>Genome-scale phylogeny and comparative genomics of the fungal order Sordariales.</title>
        <authorList>
            <person name="Hensen N."/>
            <person name="Bonometti L."/>
            <person name="Westerberg I."/>
            <person name="Brannstrom I.O."/>
            <person name="Guillou S."/>
            <person name="Cros-Aarteil S."/>
            <person name="Calhoun S."/>
            <person name="Haridas S."/>
            <person name="Kuo A."/>
            <person name="Mondo S."/>
            <person name="Pangilinan J."/>
            <person name="Riley R."/>
            <person name="LaButti K."/>
            <person name="Andreopoulos B."/>
            <person name="Lipzen A."/>
            <person name="Chen C."/>
            <person name="Yan M."/>
            <person name="Daum C."/>
            <person name="Ng V."/>
            <person name="Clum A."/>
            <person name="Steindorff A."/>
            <person name="Ohm R.A."/>
            <person name="Martin F."/>
            <person name="Silar P."/>
            <person name="Natvig D.O."/>
            <person name="Lalanne C."/>
            <person name="Gautier V."/>
            <person name="Ament-Velasquez S.L."/>
            <person name="Kruys A."/>
            <person name="Hutchinson M.I."/>
            <person name="Powell A.J."/>
            <person name="Barry K."/>
            <person name="Miller A.N."/>
            <person name="Grigoriev I.V."/>
            <person name="Debuchy R."/>
            <person name="Gladieux P."/>
            <person name="Hiltunen Thoren M."/>
            <person name="Johannesson H."/>
        </authorList>
    </citation>
    <scope>NUCLEOTIDE SEQUENCE</scope>
    <source>
        <strain evidence="2">CBS 103.79</strain>
    </source>
</reference>
<gene>
    <name evidence="2" type="ORF">C8A05DRAFT_48491</name>
</gene>
<dbReference type="EMBL" id="MU856715">
    <property type="protein sequence ID" value="KAK3896392.1"/>
    <property type="molecule type" value="Genomic_DNA"/>
</dbReference>
<evidence type="ECO:0000313" key="2">
    <source>
        <dbReference type="EMBL" id="KAK3896392.1"/>
    </source>
</evidence>
<organism evidence="2 3">
    <name type="scientific">Staphylotrichum tortipilum</name>
    <dbReference type="NCBI Taxonomy" id="2831512"/>
    <lineage>
        <taxon>Eukaryota</taxon>
        <taxon>Fungi</taxon>
        <taxon>Dikarya</taxon>
        <taxon>Ascomycota</taxon>
        <taxon>Pezizomycotina</taxon>
        <taxon>Sordariomycetes</taxon>
        <taxon>Sordariomycetidae</taxon>
        <taxon>Sordariales</taxon>
        <taxon>Chaetomiaceae</taxon>
        <taxon>Staphylotrichum</taxon>
    </lineage>
</organism>
<accession>A0AAN6M7E8</accession>
<reference evidence="2" key="2">
    <citation type="submission" date="2023-05" db="EMBL/GenBank/DDBJ databases">
        <authorList>
            <consortium name="Lawrence Berkeley National Laboratory"/>
            <person name="Steindorff A."/>
            <person name="Hensen N."/>
            <person name="Bonometti L."/>
            <person name="Westerberg I."/>
            <person name="Brannstrom I.O."/>
            <person name="Guillou S."/>
            <person name="Cros-Aarteil S."/>
            <person name="Calhoun S."/>
            <person name="Haridas S."/>
            <person name="Kuo A."/>
            <person name="Mondo S."/>
            <person name="Pangilinan J."/>
            <person name="Riley R."/>
            <person name="Labutti K."/>
            <person name="Andreopoulos B."/>
            <person name="Lipzen A."/>
            <person name="Chen C."/>
            <person name="Yanf M."/>
            <person name="Daum C."/>
            <person name="Ng V."/>
            <person name="Clum A."/>
            <person name="Ohm R."/>
            <person name="Martin F."/>
            <person name="Silar P."/>
            <person name="Natvig D."/>
            <person name="Lalanne C."/>
            <person name="Gautier V."/>
            <person name="Ament-Velasquez S.L."/>
            <person name="Kruys A."/>
            <person name="Hutchinson M.I."/>
            <person name="Powell A.J."/>
            <person name="Barry K."/>
            <person name="Miller A.N."/>
            <person name="Grigoriev I.V."/>
            <person name="Debuchy R."/>
            <person name="Gladieux P."/>
            <person name="Thoren M.H."/>
            <person name="Johannesson H."/>
        </authorList>
    </citation>
    <scope>NUCLEOTIDE SEQUENCE</scope>
    <source>
        <strain evidence="2">CBS 103.79</strain>
    </source>
</reference>
<protein>
    <recommendedName>
        <fullName evidence="4">Zn(2)-C6 fungal-type domain-containing protein</fullName>
    </recommendedName>
</protein>
<comment type="caution">
    <text evidence="2">The sequence shown here is derived from an EMBL/GenBank/DDBJ whole genome shotgun (WGS) entry which is preliminary data.</text>
</comment>
<feature type="coiled-coil region" evidence="1">
    <location>
        <begin position="74"/>
        <end position="112"/>
    </location>
</feature>
<keyword evidence="3" id="KW-1185">Reference proteome</keyword>
<keyword evidence="1" id="KW-0175">Coiled coil</keyword>
<proteinExistence type="predicted"/>
<dbReference type="AlphaFoldDB" id="A0AAN6M7E8"/>
<name>A0AAN6M7E8_9PEZI</name>
<sequence>MSDRVAKKSSKTIQRATLAATIDELGFEVMPCSFCHSKGLRCKMLERSSRCGECVRRGRSCDGSGVPVSALDRIVAESRRLDSEEQDAEEALRAERLALAEAQKASAEAQRRLDESWARLDRLRRQKRMLLSRGGDMVRRGLESLDEMEEADRREANAAGDPVDMVDWDAAFVVPPELPLDLSFSGGPSFLVDQGSFDGTRQASQGSEVQDFFDVPFFFLVFCFHVCGKPCRLGCWFKK</sequence>
<evidence type="ECO:0000256" key="1">
    <source>
        <dbReference type="SAM" id="Coils"/>
    </source>
</evidence>
<dbReference type="Proteomes" id="UP001303889">
    <property type="component" value="Unassembled WGS sequence"/>
</dbReference>
<evidence type="ECO:0000313" key="3">
    <source>
        <dbReference type="Proteomes" id="UP001303889"/>
    </source>
</evidence>